<dbReference type="InterPro" id="IPR051209">
    <property type="entry name" value="FAD-bind_Monooxygenase_sf"/>
</dbReference>
<dbReference type="Gene3D" id="3.50.50.60">
    <property type="entry name" value="FAD/NAD(P)-binding domain"/>
    <property type="match status" value="2"/>
</dbReference>
<dbReference type="InParanoid" id="A0A1Y2LVF2"/>
<protein>
    <recommendedName>
        <fullName evidence="5">FAD/NAD(P)-binding domain-containing protein</fullName>
    </recommendedName>
</protein>
<comment type="similarity">
    <text evidence="1">Belongs to the FAD-binding monooxygenase family.</text>
</comment>
<sequence length="492" mass="55938">MDPMQPLRKKIIIIGAGFGGLEMAVALKKDGHDDFLILEKATGVGGVWRDNRYPGCTCDVPSHLYSFSFAPYRGHDKRYLSQKEILEYLQAVAAEKQIDKNIRFNTEVLGATYRQDESCWDILTTAGDYRADIIITAIGQLHRPNIPDIPGRNAFEGNLMHSAQWKDDVDLRGKNVSIIGTGSSAAQMLPEIAREASKVTVYQRTPQWILPKPNPCFSRAEQLLLHLPGAHHLYRRALSHGADLLLSPIPRCRAWRSIVECYARRNLRRQISDRKLLGKLQPSYPIGSKRILFDNNFYSALKLDNVELVTEPIIGISKSSIKTQGELDKKERQTDIVILATGFRTSDFLLSIEVRGLDNHTLAKDWRQGPEAFFGLAVRRYPNMFMIAGPNSFNPAGSNPEMKEIQVACIMRLLRIKEESQTTIEAKQGEVLKYYSWLGKQINKTVWAGPEDSWYKYDKDKVTNPWPLSLRAFRRKLSHLEQCFEFQEGAKS</sequence>
<evidence type="ECO:0000256" key="2">
    <source>
        <dbReference type="ARBA" id="ARBA00023002"/>
    </source>
</evidence>
<dbReference type="PANTHER" id="PTHR42877:SF4">
    <property type="entry name" value="FAD_NAD(P)-BINDING DOMAIN-CONTAINING PROTEIN-RELATED"/>
    <property type="match status" value="1"/>
</dbReference>
<dbReference type="PANTHER" id="PTHR42877">
    <property type="entry name" value="L-ORNITHINE N(5)-MONOOXYGENASE-RELATED"/>
    <property type="match status" value="1"/>
</dbReference>
<proteinExistence type="inferred from homology"/>
<dbReference type="InterPro" id="IPR000960">
    <property type="entry name" value="Flavin_mOase"/>
</dbReference>
<dbReference type="Proteomes" id="UP000193240">
    <property type="component" value="Unassembled WGS sequence"/>
</dbReference>
<accession>A0A1Y2LVF2</accession>
<name>A0A1Y2LVF2_EPING</name>
<dbReference type="OMA" id="WHASEWP"/>
<dbReference type="GO" id="GO:0016491">
    <property type="term" value="F:oxidoreductase activity"/>
    <property type="evidence" value="ECO:0007669"/>
    <property type="project" value="UniProtKB-KW"/>
</dbReference>
<dbReference type="AlphaFoldDB" id="A0A1Y2LVF2"/>
<dbReference type="PRINTS" id="PR00370">
    <property type="entry name" value="FMOXYGENASE"/>
</dbReference>
<dbReference type="Pfam" id="PF13738">
    <property type="entry name" value="Pyr_redox_3"/>
    <property type="match status" value="1"/>
</dbReference>
<evidence type="ECO:0000313" key="4">
    <source>
        <dbReference type="Proteomes" id="UP000193240"/>
    </source>
</evidence>
<keyword evidence="4" id="KW-1185">Reference proteome</keyword>
<dbReference type="SUPFAM" id="SSF51905">
    <property type="entry name" value="FAD/NAD(P)-binding domain"/>
    <property type="match status" value="2"/>
</dbReference>
<dbReference type="EMBL" id="KZ107850">
    <property type="protein sequence ID" value="OSS46988.1"/>
    <property type="molecule type" value="Genomic_DNA"/>
</dbReference>
<dbReference type="GO" id="GO:0050661">
    <property type="term" value="F:NADP binding"/>
    <property type="evidence" value="ECO:0007669"/>
    <property type="project" value="InterPro"/>
</dbReference>
<reference evidence="3 4" key="1">
    <citation type="journal article" date="2017" name="Genome Announc.">
        <title>Genome sequence of the saprophytic ascomycete Epicoccum nigrum ICMP 19927 strain isolated from New Zealand.</title>
        <authorList>
            <person name="Fokin M."/>
            <person name="Fleetwood D."/>
            <person name="Weir B.S."/>
            <person name="Villas-Boas S.G."/>
        </authorList>
    </citation>
    <scope>NUCLEOTIDE SEQUENCE [LARGE SCALE GENOMIC DNA]</scope>
    <source>
        <strain evidence="3 4">ICMP 19927</strain>
    </source>
</reference>
<dbReference type="InterPro" id="IPR036188">
    <property type="entry name" value="FAD/NAD-bd_sf"/>
</dbReference>
<organism evidence="3 4">
    <name type="scientific">Epicoccum nigrum</name>
    <name type="common">Soil fungus</name>
    <name type="synonym">Epicoccum purpurascens</name>
    <dbReference type="NCBI Taxonomy" id="105696"/>
    <lineage>
        <taxon>Eukaryota</taxon>
        <taxon>Fungi</taxon>
        <taxon>Dikarya</taxon>
        <taxon>Ascomycota</taxon>
        <taxon>Pezizomycotina</taxon>
        <taxon>Dothideomycetes</taxon>
        <taxon>Pleosporomycetidae</taxon>
        <taxon>Pleosporales</taxon>
        <taxon>Pleosporineae</taxon>
        <taxon>Didymellaceae</taxon>
        <taxon>Epicoccum</taxon>
    </lineage>
</organism>
<evidence type="ECO:0000256" key="1">
    <source>
        <dbReference type="ARBA" id="ARBA00010139"/>
    </source>
</evidence>
<keyword evidence="2" id="KW-0560">Oxidoreductase</keyword>
<gene>
    <name evidence="3" type="ORF">B5807_08738</name>
</gene>
<evidence type="ECO:0000313" key="3">
    <source>
        <dbReference type="EMBL" id="OSS46988.1"/>
    </source>
</evidence>
<evidence type="ECO:0008006" key="5">
    <source>
        <dbReference type="Google" id="ProtNLM"/>
    </source>
</evidence>
<dbReference type="GO" id="GO:0050660">
    <property type="term" value="F:flavin adenine dinucleotide binding"/>
    <property type="evidence" value="ECO:0007669"/>
    <property type="project" value="InterPro"/>
</dbReference>